<evidence type="ECO:0000256" key="4">
    <source>
        <dbReference type="ARBA" id="ARBA00022695"/>
    </source>
</evidence>
<feature type="compositionally biased region" description="Basic and acidic residues" evidence="9">
    <location>
        <begin position="1337"/>
        <end position="1349"/>
    </location>
</feature>
<evidence type="ECO:0000256" key="1">
    <source>
        <dbReference type="ARBA" id="ARBA00005755"/>
    </source>
</evidence>
<dbReference type="GO" id="GO:0003677">
    <property type="term" value="F:DNA binding"/>
    <property type="evidence" value="ECO:0007669"/>
    <property type="project" value="UniProtKB-KW"/>
</dbReference>
<evidence type="ECO:0000256" key="5">
    <source>
        <dbReference type="ARBA" id="ARBA00022705"/>
    </source>
</evidence>
<feature type="compositionally biased region" description="Basic residues" evidence="9">
    <location>
        <begin position="1460"/>
        <end position="1475"/>
    </location>
</feature>
<keyword evidence="3" id="KW-0808">Transferase</keyword>
<name>A0A455RHY8_9EUKA</name>
<feature type="compositionally biased region" description="Basic residues" evidence="9">
    <location>
        <begin position="1439"/>
        <end position="1448"/>
    </location>
</feature>
<evidence type="ECO:0000256" key="6">
    <source>
        <dbReference type="ARBA" id="ARBA00022932"/>
    </source>
</evidence>
<feature type="region of interest" description="Disordered" evidence="9">
    <location>
        <begin position="1319"/>
        <end position="1484"/>
    </location>
</feature>
<accession>A0A455RHY8</accession>
<reference evidence="11" key="1">
    <citation type="journal article" date="2019" name="Sci. Rep.">
        <title>Horizontally-acquired genetic elements in the mitochondrial genome of a centrohelid Marophrys sp. SRT127.</title>
        <authorList>
            <person name="Nishimura Y."/>
            <person name="Shiratori T."/>
            <person name="Ishida K."/>
            <person name="Hashimoto T."/>
            <person name="Ohkuma M."/>
            <person name="Inagaki Y."/>
        </authorList>
    </citation>
    <scope>NUCLEOTIDE SEQUENCE</scope>
    <source>
        <strain evidence="11">SRT127</strain>
    </source>
</reference>
<proteinExistence type="inferred from homology"/>
<dbReference type="PANTHER" id="PTHR33568">
    <property type="entry name" value="DNA POLYMERASE"/>
    <property type="match status" value="1"/>
</dbReference>
<evidence type="ECO:0000313" key="11">
    <source>
        <dbReference type="EMBL" id="BBH42976.1"/>
    </source>
</evidence>
<dbReference type="SUPFAM" id="SSF56672">
    <property type="entry name" value="DNA/RNA polymerases"/>
    <property type="match status" value="1"/>
</dbReference>
<gene>
    <name evidence="11" type="primary">dpo</name>
</gene>
<keyword evidence="5" id="KW-0235">DNA replication</keyword>
<evidence type="ECO:0000256" key="2">
    <source>
        <dbReference type="ARBA" id="ARBA00012417"/>
    </source>
</evidence>
<evidence type="ECO:0000256" key="9">
    <source>
        <dbReference type="SAM" id="MobiDB-lite"/>
    </source>
</evidence>
<feature type="domain" description="DNA-directed DNA polymerase family B mitochondria/virus" evidence="10">
    <location>
        <begin position="412"/>
        <end position="868"/>
    </location>
</feature>
<dbReference type="InterPro" id="IPR023211">
    <property type="entry name" value="DNA_pol_palm_dom_sf"/>
</dbReference>
<evidence type="ECO:0000256" key="7">
    <source>
        <dbReference type="ARBA" id="ARBA00023125"/>
    </source>
</evidence>
<dbReference type="PANTHER" id="PTHR33568:SF3">
    <property type="entry name" value="DNA-DIRECTED DNA POLYMERASE"/>
    <property type="match status" value="1"/>
</dbReference>
<keyword evidence="11" id="KW-0496">Mitochondrion</keyword>
<dbReference type="GO" id="GO:0000166">
    <property type="term" value="F:nucleotide binding"/>
    <property type="evidence" value="ECO:0007669"/>
    <property type="project" value="InterPro"/>
</dbReference>
<dbReference type="Gene3D" id="3.90.1600.10">
    <property type="entry name" value="Palm domain of DNA polymerase"/>
    <property type="match status" value="2"/>
</dbReference>
<keyword evidence="7" id="KW-0238">DNA-binding</keyword>
<feature type="compositionally biased region" description="Basic and acidic residues" evidence="9">
    <location>
        <begin position="1357"/>
        <end position="1375"/>
    </location>
</feature>
<dbReference type="Gene3D" id="1.10.287.690">
    <property type="entry name" value="Helix hairpin bin"/>
    <property type="match status" value="1"/>
</dbReference>
<dbReference type="Pfam" id="PF03175">
    <property type="entry name" value="DNA_pol_B_2"/>
    <property type="match status" value="1"/>
</dbReference>
<dbReference type="InterPro" id="IPR043502">
    <property type="entry name" value="DNA/RNA_pol_sf"/>
</dbReference>
<dbReference type="EC" id="2.7.7.7" evidence="2"/>
<keyword evidence="6" id="KW-0239">DNA-directed DNA polymerase</keyword>
<feature type="compositionally biased region" description="Basic and acidic residues" evidence="9">
    <location>
        <begin position="1385"/>
        <end position="1395"/>
    </location>
</feature>
<organism evidence="11">
    <name type="scientific">Marophrys sp. SRT127</name>
    <dbReference type="NCBI Taxonomy" id="2488311"/>
    <lineage>
        <taxon>Eukaryota</taxon>
        <taxon>Haptista</taxon>
        <taxon>Centroplasthelida</taxon>
        <taxon>Panacanthocystida</taxon>
        <taxon>Acanthocystida</taxon>
        <taxon>Marophrys</taxon>
    </lineage>
</organism>
<dbReference type="Gene3D" id="3.30.420.10">
    <property type="entry name" value="Ribonuclease H-like superfamily/Ribonuclease H"/>
    <property type="match status" value="1"/>
</dbReference>
<comment type="catalytic activity">
    <reaction evidence="8">
        <text>DNA(n) + a 2'-deoxyribonucleoside 5'-triphosphate = DNA(n+1) + diphosphate</text>
        <dbReference type="Rhea" id="RHEA:22508"/>
        <dbReference type="Rhea" id="RHEA-COMP:17339"/>
        <dbReference type="Rhea" id="RHEA-COMP:17340"/>
        <dbReference type="ChEBI" id="CHEBI:33019"/>
        <dbReference type="ChEBI" id="CHEBI:61560"/>
        <dbReference type="ChEBI" id="CHEBI:173112"/>
        <dbReference type="EC" id="2.7.7.7"/>
    </reaction>
</comment>
<protein>
    <recommendedName>
        <fullName evidence="2">DNA-directed DNA polymerase</fullName>
        <ecNumber evidence="2">2.7.7.7</ecNumber>
    </recommendedName>
</protein>
<dbReference type="EMBL" id="AP019310">
    <property type="protein sequence ID" value="BBH42976.1"/>
    <property type="molecule type" value="Genomic_DNA"/>
</dbReference>
<keyword evidence="4" id="KW-0548">Nucleotidyltransferase</keyword>
<geneLocation type="mitochondrion" evidence="11"/>
<dbReference type="SUPFAM" id="SSF53098">
    <property type="entry name" value="Ribonuclease H-like"/>
    <property type="match status" value="1"/>
</dbReference>
<evidence type="ECO:0000256" key="8">
    <source>
        <dbReference type="ARBA" id="ARBA00049244"/>
    </source>
</evidence>
<evidence type="ECO:0000259" key="10">
    <source>
        <dbReference type="Pfam" id="PF03175"/>
    </source>
</evidence>
<dbReference type="GO" id="GO:0003887">
    <property type="term" value="F:DNA-directed DNA polymerase activity"/>
    <property type="evidence" value="ECO:0007669"/>
    <property type="project" value="UniProtKB-KW"/>
</dbReference>
<feature type="region of interest" description="Disordered" evidence="9">
    <location>
        <begin position="1168"/>
        <end position="1188"/>
    </location>
</feature>
<dbReference type="InterPro" id="IPR036397">
    <property type="entry name" value="RNaseH_sf"/>
</dbReference>
<dbReference type="InterPro" id="IPR012337">
    <property type="entry name" value="RNaseH-like_sf"/>
</dbReference>
<dbReference type="InterPro" id="IPR004868">
    <property type="entry name" value="DNA-dir_DNA_pol_B_mt/vir"/>
</dbReference>
<comment type="similarity">
    <text evidence="1">Belongs to the DNA polymerase type-B family.</text>
</comment>
<sequence length="1484" mass="168968">MVVVSKHYMNWYNLKNQKNFHTSIACMTRINGSCEKDRNMATCRKLTTEVENFSNSSFFNRMRLTADRVPLRLSSGRESVLVTMHEIFQKEYASTPKGHILRCLPTAVIVDSGIEGLRSVTRAFDVVYDSSRKDDPFNCVYWFNEIAAAFNEKADFYLGIELALVDDVWLRFYRVKPQTASSLSQVRVARVQTSLSARSKPVLKALKQLPLAHNFSPSRAGEAFMYRNVKFKVAETELFQVPKEVQERVGPGVWHSTVHMLNENDNIVMSFKDFVCHPFSLDRWFRVTWLPEKDLNYCCYEFAGTDLIGWEVRPRSCVFVRSKPKAIDLKKLAERAHEDHRFGVIDLETYKENDTELVPYAAGARFGGLGNHIRCKEEVSLWYLTDFPGWATEPKQAARFMMEQLAKCLLRVANRGYKIYAHNLANFDGPLLVKYLSHIKGLKIKPFMRGTRTYRVVLTMNIAEMDACWGELNIGPRGGTSKLEENKRLRIVIEDSYLLLPASLKLLGEVFRVQTQKGEFDHMAVKHHNLNYRGIGPNGERDWSRRDECLKYLASDLGCTYEVVQMFEDKMATDYGIDIHRHLTIPSVTLQIFLSNFMSSELVDRLAILTGSCERDIRKAFRGGVTNVLKPLLKEGVVFDENSQYPAAMLNDMPVGIPVYCSKPNLEDGFFGFVQAHITAPKDLKVPFLQAVVNNRTINPLGSWSGWYFSEELKLAVALGYQIETIDGYKFERGRDIFRKFIEHFYRLKAESTNSFDRYVVKLILVSFFGKWGMRDNPTETELMSWAEYGTLETMCHVNNVWVLNPDSGENNVIVEYEKLPDADLLDDDSRFISMLETLDREDSMNRNVAIAAAVTSYARIGMFEKVIATNAAFTATDSVFCDKNNASELDGSIGDGLGQFKKEGEFSEALFIRGGVYYYERLTGNGETKLQCKFGGLRRGTVNSKEPYRALYNGQTVSFTENRIQKIKAGGLREATVKMVFEPPNDNKRRRVFNEKGAWVDTIPLVINNGVVVDTDFKDVVWQSRFTIVYKIKTWRKTGRLFKDLVVRTREEIVTEIEKRRLNQSYLKTPLVFYCGKAGEVVSEVMRLCKDIVVQTREQSVGGLKEYRLSILGLPTVLFCNNNGRISHNLGSVCTDFNIIKPLAVKPVPVEPSGNCESSAAAFTDTKQSSRPHNGINLENPLQSKPNISNLEKPLQSKPNISNLDHILLKGFKFMSSSMLAEPIETFYLLRCLADNTALFHNIRRLLAVKRSFVGKKAKSLTGQTTEANIENKRKVLHRKNEKSDITPAWIRALKTKRNILERKIAKHKEMQADIDRLIAEGSPKNQERIPAVPNRTDKTKNKVEPDTPIKSTIKGVRDKPNKPKPKPKVDNPKKPKSKAMVNKPEKPKVEAKKKTQTTTETEQDKLVQPEPEGGQTRKRKKRTITEPVQETPGKPTPKVKPKKKHLNRSDPDNPKTHPVPRRKRSVPHNKGAGKKTQQNGSS</sequence>
<evidence type="ECO:0000256" key="3">
    <source>
        <dbReference type="ARBA" id="ARBA00022679"/>
    </source>
</evidence>
<dbReference type="GO" id="GO:0006260">
    <property type="term" value="P:DNA replication"/>
    <property type="evidence" value="ECO:0007669"/>
    <property type="project" value="UniProtKB-KW"/>
</dbReference>